<evidence type="ECO:0000256" key="1">
    <source>
        <dbReference type="SAM" id="MobiDB-lite"/>
    </source>
</evidence>
<evidence type="ECO:0000313" key="3">
    <source>
        <dbReference type="Proteomes" id="UP000001593"/>
    </source>
</evidence>
<feature type="compositionally biased region" description="Basic and acidic residues" evidence="1">
    <location>
        <begin position="260"/>
        <end position="294"/>
    </location>
</feature>
<dbReference type="EMBL" id="DS470437">
    <property type="protein sequence ID" value="EDO29575.1"/>
    <property type="molecule type" value="Genomic_DNA"/>
</dbReference>
<feature type="compositionally biased region" description="Basic and acidic residues" evidence="1">
    <location>
        <begin position="457"/>
        <end position="471"/>
    </location>
</feature>
<dbReference type="AlphaFoldDB" id="A7T391"/>
<feature type="compositionally biased region" description="Basic residues" evidence="1">
    <location>
        <begin position="422"/>
        <end position="435"/>
    </location>
</feature>
<feature type="compositionally biased region" description="Basic residues" evidence="1">
    <location>
        <begin position="446"/>
        <end position="456"/>
    </location>
</feature>
<feature type="compositionally biased region" description="Basic and acidic residues" evidence="1">
    <location>
        <begin position="436"/>
        <end position="445"/>
    </location>
</feature>
<dbReference type="HOGENOM" id="CLU_397725_0_0_1"/>
<proteinExistence type="predicted"/>
<protein>
    <submittedName>
        <fullName evidence="2">Uncharacterized protein</fullName>
    </submittedName>
</protein>
<evidence type="ECO:0000313" key="2">
    <source>
        <dbReference type="EMBL" id="EDO29575.1"/>
    </source>
</evidence>
<feature type="compositionally biased region" description="Polar residues" evidence="1">
    <location>
        <begin position="325"/>
        <end position="367"/>
    </location>
</feature>
<dbReference type="PhylomeDB" id="A7T391"/>
<sequence length="693" mass="77607">MAIIISFQTYSLFIHIATEARHSPGPDSPIPSQSTQSSHVTVHVTVTKTAELQSPTPITPALLGVSSHGYNNSSLHPLSPESQHLAEIGQSSAEVLPCTRNNEAQRLKEGSLKGEALASHDHVVADKQGPKAFVHEKIQENQGEVYQKVPTEHDEEPYKELEKETTCVSVSKSSEKEKRFAAPKIQESEKLLVQSHQAVMLGREIKTPPGYHVGNKEYTLTSGNLQENTPDLRNDQESTKFPNSEQEIIESSGKQGDTTFPKHEQEIKESSGKKENTAFPKHEQEITESSDKQENTAFPKYGQEITESSGNKQEKNTSPRHDQENVPQSLTNKTLSLELENNTSPGQKPDNTILENHQKKSSIPLQDNQKDSEVVKATATGDASHSHEKSNQVSPDTALADVKSDVNIQLEDGESGASSKKGMTKHEKKKVKQAQKKRENQEAKRQKNAAKIKAKHEKGASNEEQKASNLGHKDLLRLHGEARLPVRFFVPPSRSFSYKYIVATCDKKDINFEHLEFEAYAGEIINRELVPRKSSIKKDGIWHQYDGFVYPPSKTSFREWLSSFFKNTDEFVKGRECAAVEFLPKWKGFVAAGMEQDKVEDITLSQALDQILMNKYCMSLVCTNSGHGRRDRRPKLDFNKTSSEFKSKRLESIDDRLTSATGSLEKISPEYSSCFQAIADCEALVKWLKETIR</sequence>
<accession>A7T391</accession>
<reference evidence="2 3" key="1">
    <citation type="journal article" date="2007" name="Science">
        <title>Sea anemone genome reveals ancestral eumetazoan gene repertoire and genomic organization.</title>
        <authorList>
            <person name="Putnam N.H."/>
            <person name="Srivastava M."/>
            <person name="Hellsten U."/>
            <person name="Dirks B."/>
            <person name="Chapman J."/>
            <person name="Salamov A."/>
            <person name="Terry A."/>
            <person name="Shapiro H."/>
            <person name="Lindquist E."/>
            <person name="Kapitonov V.V."/>
            <person name="Jurka J."/>
            <person name="Genikhovich G."/>
            <person name="Grigoriev I.V."/>
            <person name="Lucas S.M."/>
            <person name="Steele R.E."/>
            <person name="Finnerty J.R."/>
            <person name="Technau U."/>
            <person name="Martindale M.Q."/>
            <person name="Rokhsar D.S."/>
        </authorList>
    </citation>
    <scope>NUCLEOTIDE SEQUENCE [LARGE SCALE GENOMIC DNA]</scope>
    <source>
        <strain evidence="3">CH2 X CH6</strain>
    </source>
</reference>
<feature type="non-terminal residue" evidence="2">
    <location>
        <position position="693"/>
    </location>
</feature>
<feature type="region of interest" description="Disordered" evidence="1">
    <location>
        <begin position="206"/>
        <end position="471"/>
    </location>
</feature>
<feature type="compositionally biased region" description="Polar residues" evidence="1">
    <location>
        <begin position="218"/>
        <end position="229"/>
    </location>
</feature>
<organism evidence="2 3">
    <name type="scientific">Nematostella vectensis</name>
    <name type="common">Starlet sea anemone</name>
    <dbReference type="NCBI Taxonomy" id="45351"/>
    <lineage>
        <taxon>Eukaryota</taxon>
        <taxon>Metazoa</taxon>
        <taxon>Cnidaria</taxon>
        <taxon>Anthozoa</taxon>
        <taxon>Hexacorallia</taxon>
        <taxon>Actiniaria</taxon>
        <taxon>Edwardsiidae</taxon>
        <taxon>Nematostella</taxon>
    </lineage>
</organism>
<gene>
    <name evidence="2" type="ORF">NEMVEDRAFT_v1g221716</name>
</gene>
<keyword evidence="3" id="KW-1185">Reference proteome</keyword>
<dbReference type="STRING" id="45351.A7T391"/>
<dbReference type="Proteomes" id="UP000001593">
    <property type="component" value="Unassembled WGS sequence"/>
</dbReference>
<dbReference type="InParanoid" id="A7T391"/>
<feature type="compositionally biased region" description="Basic and acidic residues" evidence="1">
    <location>
        <begin position="312"/>
        <end position="324"/>
    </location>
</feature>
<name>A7T391_NEMVE</name>